<comment type="caution">
    <text evidence="1">The sequence shown here is derived from an EMBL/GenBank/DDBJ whole genome shotgun (WGS) entry which is preliminary data.</text>
</comment>
<sequence>MTKETFKISKDFLDECLKKYPNLGKNSHVGQLGILMVKEFFKRKYPGCKFEVNSSKIDLKVILLNGEIKKYEVKSTVDSGLAWSKLKVSSTHCYNALQEGMPLVRITKIGEIEMDIYFLICGIDFTLIPEPRYSVKKL</sequence>
<evidence type="ECO:0008006" key="3">
    <source>
        <dbReference type="Google" id="ProtNLM"/>
    </source>
</evidence>
<gene>
    <name evidence="1" type="ORF">ACFOSV_12695</name>
</gene>
<evidence type="ECO:0000313" key="1">
    <source>
        <dbReference type="EMBL" id="MFC3881044.1"/>
    </source>
</evidence>
<dbReference type="Proteomes" id="UP001595805">
    <property type="component" value="Unassembled WGS sequence"/>
</dbReference>
<proteinExistence type="predicted"/>
<accession>A0ABV8ATN0</accession>
<evidence type="ECO:0000313" key="2">
    <source>
        <dbReference type="Proteomes" id="UP001595805"/>
    </source>
</evidence>
<reference evidence="2" key="1">
    <citation type="journal article" date="2019" name="Int. J. Syst. Evol. Microbiol.">
        <title>The Global Catalogue of Microorganisms (GCM) 10K type strain sequencing project: providing services to taxonomists for standard genome sequencing and annotation.</title>
        <authorList>
            <consortium name="The Broad Institute Genomics Platform"/>
            <consortium name="The Broad Institute Genome Sequencing Center for Infectious Disease"/>
            <person name="Wu L."/>
            <person name="Ma J."/>
        </authorList>
    </citation>
    <scope>NUCLEOTIDE SEQUENCE [LARGE SCALE GENOMIC DNA]</scope>
    <source>
        <strain evidence="2">CCUG 60523</strain>
    </source>
</reference>
<dbReference type="RefSeq" id="WP_377906385.1">
    <property type="nucleotide sequence ID" value="NZ_JBHRZS010000007.1"/>
</dbReference>
<protein>
    <recommendedName>
        <fullName evidence="3">Protein NO VEIN C-terminal domain-containing protein</fullName>
    </recommendedName>
</protein>
<dbReference type="EMBL" id="JBHRZS010000007">
    <property type="protein sequence ID" value="MFC3881044.1"/>
    <property type="molecule type" value="Genomic_DNA"/>
</dbReference>
<keyword evidence="2" id="KW-1185">Reference proteome</keyword>
<name>A0ABV8ATN0_9BACT</name>
<organism evidence="1 2">
    <name type="scientific">Algoriphagus namhaensis</name>
    <dbReference type="NCBI Taxonomy" id="915353"/>
    <lineage>
        <taxon>Bacteria</taxon>
        <taxon>Pseudomonadati</taxon>
        <taxon>Bacteroidota</taxon>
        <taxon>Cytophagia</taxon>
        <taxon>Cytophagales</taxon>
        <taxon>Cyclobacteriaceae</taxon>
        <taxon>Algoriphagus</taxon>
    </lineage>
</organism>